<comment type="caution">
    <text evidence="2">The sequence shown here is derived from an EMBL/GenBank/DDBJ whole genome shotgun (WGS) entry which is preliminary data.</text>
</comment>
<accession>Q54PD7</accession>
<reference evidence="2 3" key="1">
    <citation type="journal article" date="2005" name="Nature">
        <title>The genome of the social amoeba Dictyostelium discoideum.</title>
        <authorList>
            <consortium name="The Dictyostelium discoideum Sequencing Consortium"/>
            <person name="Eichinger L."/>
            <person name="Pachebat J.A."/>
            <person name="Glockner G."/>
            <person name="Rajandream M.A."/>
            <person name="Sucgang R."/>
            <person name="Berriman M."/>
            <person name="Song J."/>
            <person name="Olsen R."/>
            <person name="Szafranski K."/>
            <person name="Xu Q."/>
            <person name="Tunggal B."/>
            <person name="Kummerfeld S."/>
            <person name="Madera M."/>
            <person name="Konfortov B.A."/>
            <person name="Rivero F."/>
            <person name="Bankier A.T."/>
            <person name="Lehmann R."/>
            <person name="Hamlin N."/>
            <person name="Davies R."/>
            <person name="Gaudet P."/>
            <person name="Fey P."/>
            <person name="Pilcher K."/>
            <person name="Chen G."/>
            <person name="Saunders D."/>
            <person name="Sodergren E."/>
            <person name="Davis P."/>
            <person name="Kerhornou A."/>
            <person name="Nie X."/>
            <person name="Hall N."/>
            <person name="Anjard C."/>
            <person name="Hemphill L."/>
            <person name="Bason N."/>
            <person name="Farbrother P."/>
            <person name="Desany B."/>
            <person name="Just E."/>
            <person name="Morio T."/>
            <person name="Rost R."/>
            <person name="Churcher C."/>
            <person name="Cooper J."/>
            <person name="Haydock S."/>
            <person name="van Driessche N."/>
            <person name="Cronin A."/>
            <person name="Goodhead I."/>
            <person name="Muzny D."/>
            <person name="Mourier T."/>
            <person name="Pain A."/>
            <person name="Lu M."/>
            <person name="Harper D."/>
            <person name="Lindsay R."/>
            <person name="Hauser H."/>
            <person name="James K."/>
            <person name="Quiles M."/>
            <person name="Madan Babu M."/>
            <person name="Saito T."/>
            <person name="Buchrieser C."/>
            <person name="Wardroper A."/>
            <person name="Felder M."/>
            <person name="Thangavelu M."/>
            <person name="Johnson D."/>
            <person name="Knights A."/>
            <person name="Loulseged H."/>
            <person name="Mungall K."/>
            <person name="Oliver K."/>
            <person name="Price C."/>
            <person name="Quail M.A."/>
            <person name="Urushihara H."/>
            <person name="Hernandez J."/>
            <person name="Rabbinowitsch E."/>
            <person name="Steffen D."/>
            <person name="Sanders M."/>
            <person name="Ma J."/>
            <person name="Kohara Y."/>
            <person name="Sharp S."/>
            <person name="Simmonds M."/>
            <person name="Spiegler S."/>
            <person name="Tivey A."/>
            <person name="Sugano S."/>
            <person name="White B."/>
            <person name="Walker D."/>
            <person name="Woodward J."/>
            <person name="Winckler T."/>
            <person name="Tanaka Y."/>
            <person name="Shaulsky G."/>
            <person name="Schleicher M."/>
            <person name="Weinstock G."/>
            <person name="Rosenthal A."/>
            <person name="Cox E.C."/>
            <person name="Chisholm R.L."/>
            <person name="Gibbs R."/>
            <person name="Loomis W.F."/>
            <person name="Platzer M."/>
            <person name="Kay R.R."/>
            <person name="Williams J."/>
            <person name="Dear P.H."/>
            <person name="Noegel A.A."/>
            <person name="Barrell B."/>
            <person name="Kuspa A."/>
        </authorList>
    </citation>
    <scope>NUCLEOTIDE SEQUENCE [LARGE SCALE GENOMIC DNA]</scope>
    <source>
        <strain evidence="2 3">AX4</strain>
    </source>
</reference>
<evidence type="ECO:0000256" key="1">
    <source>
        <dbReference type="SAM" id="MobiDB-lite"/>
    </source>
</evidence>
<dbReference type="KEGG" id="ddi:DDB_G0284623"/>
<name>Q54PD7_DICDI</name>
<dbReference type="dictyBase" id="DDB_G0284623"/>
<dbReference type="InParanoid" id="Q54PD7"/>
<evidence type="ECO:0000313" key="2">
    <source>
        <dbReference type="EMBL" id="EAL65081.1"/>
    </source>
</evidence>
<keyword evidence="3" id="KW-1185">Reference proteome</keyword>
<organism evidence="2 3">
    <name type="scientific">Dictyostelium discoideum</name>
    <name type="common">Social amoeba</name>
    <dbReference type="NCBI Taxonomy" id="44689"/>
    <lineage>
        <taxon>Eukaryota</taxon>
        <taxon>Amoebozoa</taxon>
        <taxon>Evosea</taxon>
        <taxon>Eumycetozoa</taxon>
        <taxon>Dictyostelia</taxon>
        <taxon>Dictyosteliales</taxon>
        <taxon>Dictyosteliaceae</taxon>
        <taxon>Dictyostelium</taxon>
    </lineage>
</organism>
<dbReference type="EMBL" id="AAFI02000070">
    <property type="protein sequence ID" value="EAL65081.1"/>
    <property type="molecule type" value="Genomic_DNA"/>
</dbReference>
<gene>
    <name evidence="2" type="ORF">DDB_G0284623</name>
</gene>
<protein>
    <submittedName>
        <fullName evidence="2">Uncharacterized protein</fullName>
    </submittedName>
</protein>
<dbReference type="Proteomes" id="UP000002195">
    <property type="component" value="Unassembled WGS sequence"/>
</dbReference>
<dbReference type="GeneID" id="8624688"/>
<dbReference type="PaxDb" id="44689-DDB0186105"/>
<feature type="region of interest" description="Disordered" evidence="1">
    <location>
        <begin position="1"/>
        <end position="22"/>
    </location>
</feature>
<dbReference type="AlphaFoldDB" id="Q54PD7"/>
<dbReference type="RefSeq" id="XP_638438.1">
    <property type="nucleotide sequence ID" value="XM_633346.1"/>
</dbReference>
<sequence>MSIFKSIVSMSGSSKSISNSTSVFNGDSSNTINQTSNSSTQFDFARFNPSLPGAPIIVDYWGNIICRYKKKF</sequence>
<dbReference type="HOGENOM" id="CLU_2817801_0_0_1"/>
<proteinExistence type="predicted"/>
<evidence type="ECO:0000313" key="3">
    <source>
        <dbReference type="Proteomes" id="UP000002195"/>
    </source>
</evidence>